<dbReference type="KEGG" id="mech:Q9L42_020900"/>
<geneLocation type="plasmid" evidence="2 3">
    <name>unnamed2</name>
</geneLocation>
<dbReference type="AlphaFoldDB" id="A0AAU7P0J1"/>
<reference evidence="2 3" key="1">
    <citation type="journal article" date="2024" name="Microbiology">
        <title>Methylomarinum rosea sp. nov., a novel halophilic methanotrophic bacterium from the hypersaline Lake Elton.</title>
        <authorList>
            <person name="Suleimanov R.Z."/>
            <person name="Oshkin I.Y."/>
            <person name="Danilova O.V."/>
            <person name="Suzina N.E."/>
            <person name="Dedysh S.N."/>
        </authorList>
    </citation>
    <scope>NUCLEOTIDE SEQUENCE [LARGE SCALE GENOMIC DNA]</scope>
    <source>
        <strain evidence="2 3">Ch1-1</strain>
        <plasmid evidence="3">unnamed2</plasmid>
    </source>
</reference>
<evidence type="ECO:0008006" key="4">
    <source>
        <dbReference type="Google" id="ProtNLM"/>
    </source>
</evidence>
<accession>A0AAU7P0J1</accession>
<name>A0AAU7P0J1_9GAMM</name>
<organism evidence="2 3">
    <name type="scientific">Methylomarinum roseum</name>
    <dbReference type="NCBI Taxonomy" id="3067653"/>
    <lineage>
        <taxon>Bacteria</taxon>
        <taxon>Pseudomonadati</taxon>
        <taxon>Pseudomonadota</taxon>
        <taxon>Gammaproteobacteria</taxon>
        <taxon>Methylococcales</taxon>
        <taxon>Methylococcaceae</taxon>
        <taxon>Methylomarinum</taxon>
    </lineage>
</organism>
<feature type="transmembrane region" description="Helical" evidence="1">
    <location>
        <begin position="22"/>
        <end position="42"/>
    </location>
</feature>
<keyword evidence="3" id="KW-1185">Reference proteome</keyword>
<gene>
    <name evidence="2" type="ORF">Q9L42_020900</name>
</gene>
<sequence>MDSLHYKITSLFDDLFNKILDALPNLVGIIVAALVFFPWSALMFDTLMGIPVCETTIDWLKELYQNGFKP</sequence>
<dbReference type="Proteomes" id="UP001225378">
    <property type="component" value="Plasmid unnamed2"/>
</dbReference>
<evidence type="ECO:0000256" key="1">
    <source>
        <dbReference type="SAM" id="Phobius"/>
    </source>
</evidence>
<keyword evidence="1" id="KW-0472">Membrane</keyword>
<keyword evidence="1" id="KW-0812">Transmembrane</keyword>
<evidence type="ECO:0000313" key="2">
    <source>
        <dbReference type="EMBL" id="XBS22768.1"/>
    </source>
</evidence>
<dbReference type="EMBL" id="CP157744">
    <property type="protein sequence ID" value="XBS22768.1"/>
    <property type="molecule type" value="Genomic_DNA"/>
</dbReference>
<proteinExistence type="predicted"/>
<dbReference type="RefSeq" id="WP_305906307.1">
    <property type="nucleotide sequence ID" value="NZ_CP157744.1"/>
</dbReference>
<keyword evidence="1" id="KW-1133">Transmembrane helix</keyword>
<protein>
    <recommendedName>
        <fullName evidence="4">TMhelix containing protein</fullName>
    </recommendedName>
</protein>
<evidence type="ECO:0000313" key="3">
    <source>
        <dbReference type="Proteomes" id="UP001225378"/>
    </source>
</evidence>
<keyword evidence="2" id="KW-0614">Plasmid</keyword>